<protein>
    <submittedName>
        <fullName evidence="1">Uncharacterized protein</fullName>
    </submittedName>
</protein>
<name>A0A8S1N1W3_PARPR</name>
<proteinExistence type="predicted"/>
<accession>A0A8S1N1W3</accession>
<dbReference type="EMBL" id="CAJJDM010000073">
    <property type="protein sequence ID" value="CAD8083716.1"/>
    <property type="molecule type" value="Genomic_DNA"/>
</dbReference>
<reference evidence="1" key="1">
    <citation type="submission" date="2021-01" db="EMBL/GenBank/DDBJ databases">
        <authorList>
            <consortium name="Genoscope - CEA"/>
            <person name="William W."/>
        </authorList>
    </citation>
    <scope>NUCLEOTIDE SEQUENCE</scope>
</reference>
<evidence type="ECO:0000313" key="2">
    <source>
        <dbReference type="Proteomes" id="UP000688137"/>
    </source>
</evidence>
<gene>
    <name evidence="1" type="ORF">PPRIM_AZ9-3.1.T0700202</name>
</gene>
<sequence length="290" mass="34793">MNIFSLLHQYLDCQLQQVQVEYYLQSLFITSVIDFEMFDMQTRMFNLRILQLYAINHLILQQNIKQKKIVQLILLWDRIYYFQQIKNIKPKSFLWSQFNRRLLKFQNVTFINNILHVCVQTIFKYPHNYLTPIVFSASLIQPTPIFLNSLYNSKNNIVFIKNQQSAILISSFYQNCQFNYQNIQPLLLWWFLESEYLSYQQIKSIFEVKPNAEVGLFQVENLEIMFCNIEQSIGFQGRALYIEAQRNSIILISQFQFKNISTLFSKYLGYVDLSIQMELKHKLLSYHSLN</sequence>
<dbReference type="Proteomes" id="UP000688137">
    <property type="component" value="Unassembled WGS sequence"/>
</dbReference>
<keyword evidence="2" id="KW-1185">Reference proteome</keyword>
<dbReference type="AlphaFoldDB" id="A0A8S1N1W3"/>
<comment type="caution">
    <text evidence="1">The sequence shown here is derived from an EMBL/GenBank/DDBJ whole genome shotgun (WGS) entry which is preliminary data.</text>
</comment>
<organism evidence="1 2">
    <name type="scientific">Paramecium primaurelia</name>
    <dbReference type="NCBI Taxonomy" id="5886"/>
    <lineage>
        <taxon>Eukaryota</taxon>
        <taxon>Sar</taxon>
        <taxon>Alveolata</taxon>
        <taxon>Ciliophora</taxon>
        <taxon>Intramacronucleata</taxon>
        <taxon>Oligohymenophorea</taxon>
        <taxon>Peniculida</taxon>
        <taxon>Parameciidae</taxon>
        <taxon>Paramecium</taxon>
    </lineage>
</organism>
<evidence type="ECO:0000313" key="1">
    <source>
        <dbReference type="EMBL" id="CAD8083716.1"/>
    </source>
</evidence>